<evidence type="ECO:0000313" key="2">
    <source>
        <dbReference type="EMBL" id="KAJ3562693.1"/>
    </source>
</evidence>
<protein>
    <recommendedName>
        <fullName evidence="4">Ricin B lectin domain-containing protein</fullName>
    </recommendedName>
</protein>
<dbReference type="PROSITE" id="PS50231">
    <property type="entry name" value="RICIN_B_LECTIN"/>
    <property type="match status" value="1"/>
</dbReference>
<organism evidence="2 3">
    <name type="scientific">Leucocoprinus birnbaumii</name>
    <dbReference type="NCBI Taxonomy" id="56174"/>
    <lineage>
        <taxon>Eukaryota</taxon>
        <taxon>Fungi</taxon>
        <taxon>Dikarya</taxon>
        <taxon>Basidiomycota</taxon>
        <taxon>Agaricomycotina</taxon>
        <taxon>Agaricomycetes</taxon>
        <taxon>Agaricomycetidae</taxon>
        <taxon>Agaricales</taxon>
        <taxon>Agaricineae</taxon>
        <taxon>Agaricaceae</taxon>
        <taxon>Leucocoprinus</taxon>
    </lineage>
</organism>
<evidence type="ECO:0000256" key="1">
    <source>
        <dbReference type="SAM" id="SignalP"/>
    </source>
</evidence>
<proteinExistence type="predicted"/>
<name>A0AAD5YQW1_9AGAR</name>
<gene>
    <name evidence="2" type="ORF">NP233_g9413</name>
</gene>
<dbReference type="EMBL" id="JANIEX010000841">
    <property type="protein sequence ID" value="KAJ3562693.1"/>
    <property type="molecule type" value="Genomic_DNA"/>
</dbReference>
<dbReference type="AlphaFoldDB" id="A0AAD5YQW1"/>
<comment type="caution">
    <text evidence="2">The sequence shown here is derived from an EMBL/GenBank/DDBJ whole genome shotgun (WGS) entry which is preliminary data.</text>
</comment>
<dbReference type="Gene3D" id="2.80.10.50">
    <property type="match status" value="1"/>
</dbReference>
<keyword evidence="3" id="KW-1185">Reference proteome</keyword>
<feature type="chain" id="PRO_5041961040" description="Ricin B lectin domain-containing protein" evidence="1">
    <location>
        <begin position="23"/>
        <end position="153"/>
    </location>
</feature>
<evidence type="ECO:0008006" key="4">
    <source>
        <dbReference type="Google" id="ProtNLM"/>
    </source>
</evidence>
<evidence type="ECO:0000313" key="3">
    <source>
        <dbReference type="Proteomes" id="UP001213000"/>
    </source>
</evidence>
<sequence>MHLNVPTLISLVALAKFATAEAIGPFYIRSGAKAVTLFVAEIPGQGSPVLVGKENVLLRTNKWSYDNDTGYITDSNTRLLLAIILAGNGLDIEGEVPTLDTQRWDWDEGTGQIKSRFDGRCISAPNGGRYARLRTCDSGKIGKDQQWLPYSPS</sequence>
<dbReference type="Proteomes" id="UP001213000">
    <property type="component" value="Unassembled WGS sequence"/>
</dbReference>
<keyword evidence="1" id="KW-0732">Signal</keyword>
<accession>A0AAD5YQW1</accession>
<dbReference type="InterPro" id="IPR035992">
    <property type="entry name" value="Ricin_B-like_lectins"/>
</dbReference>
<feature type="signal peptide" evidence="1">
    <location>
        <begin position="1"/>
        <end position="22"/>
    </location>
</feature>
<dbReference type="SUPFAM" id="SSF50370">
    <property type="entry name" value="Ricin B-like lectins"/>
    <property type="match status" value="1"/>
</dbReference>
<reference evidence="2" key="1">
    <citation type="submission" date="2022-07" db="EMBL/GenBank/DDBJ databases">
        <title>Genome Sequence of Leucocoprinus birnbaumii.</title>
        <authorList>
            <person name="Buettner E."/>
        </authorList>
    </citation>
    <scope>NUCLEOTIDE SEQUENCE</scope>
    <source>
        <strain evidence="2">VT141</strain>
    </source>
</reference>